<gene>
    <name evidence="1" type="ORF">Cvel_25186</name>
</gene>
<sequence>MLSRFSTGTRRKTFKGNVLPSCRSISSICRRSRTTFASGEGLNSIKTVPSSWLRRVETRRIPDSGKLLQGRRGARELAIADGPGGATSVTGDSL</sequence>
<name>A0A0G4H975_9ALVE</name>
<evidence type="ECO:0000313" key="1">
    <source>
        <dbReference type="EMBL" id="CEM40266.1"/>
    </source>
</evidence>
<dbReference type="VEuPathDB" id="CryptoDB:Cvel_25186"/>
<dbReference type="EMBL" id="CDMZ01002005">
    <property type="protein sequence ID" value="CEM40266.1"/>
    <property type="molecule type" value="Genomic_DNA"/>
</dbReference>
<dbReference type="AlphaFoldDB" id="A0A0G4H975"/>
<accession>A0A0G4H975</accession>
<reference evidence="1" key="1">
    <citation type="submission" date="2014-11" db="EMBL/GenBank/DDBJ databases">
        <authorList>
            <person name="Otto D Thomas"/>
            <person name="Naeem Raeece"/>
        </authorList>
    </citation>
    <scope>NUCLEOTIDE SEQUENCE</scope>
</reference>
<proteinExistence type="predicted"/>
<protein>
    <submittedName>
        <fullName evidence="1">Uncharacterized protein</fullName>
    </submittedName>
</protein>
<organism evidence="1">
    <name type="scientific">Chromera velia CCMP2878</name>
    <dbReference type="NCBI Taxonomy" id="1169474"/>
    <lineage>
        <taxon>Eukaryota</taxon>
        <taxon>Sar</taxon>
        <taxon>Alveolata</taxon>
        <taxon>Colpodellida</taxon>
        <taxon>Chromeraceae</taxon>
        <taxon>Chromera</taxon>
    </lineage>
</organism>